<dbReference type="STRING" id="299467.A0A443SKJ0"/>
<evidence type="ECO:0000313" key="5">
    <source>
        <dbReference type="Proteomes" id="UP000288716"/>
    </source>
</evidence>
<dbReference type="EMBL" id="NCKV01001635">
    <property type="protein sequence ID" value="RWS28002.1"/>
    <property type="molecule type" value="Genomic_DNA"/>
</dbReference>
<dbReference type="InterPro" id="IPR029058">
    <property type="entry name" value="AB_hydrolase_fold"/>
</dbReference>
<keyword evidence="2 4" id="KW-0378">Hydrolase</keyword>
<keyword evidence="5" id="KW-1185">Reference proteome</keyword>
<gene>
    <name evidence="4" type="ORF">B4U80_08296</name>
</gene>
<dbReference type="GO" id="GO:0016787">
    <property type="term" value="F:hydrolase activity"/>
    <property type="evidence" value="ECO:0007669"/>
    <property type="project" value="UniProtKB-KW"/>
</dbReference>
<evidence type="ECO:0000256" key="1">
    <source>
        <dbReference type="ARBA" id="ARBA00008645"/>
    </source>
</evidence>
<dbReference type="InterPro" id="IPR000073">
    <property type="entry name" value="AB_hydrolase_1"/>
</dbReference>
<name>A0A443SKJ0_9ACAR</name>
<comment type="caution">
    <text evidence="4">The sequence shown here is derived from an EMBL/GenBank/DDBJ whole genome shotgun (WGS) entry which is preliminary data.</text>
</comment>
<proteinExistence type="inferred from homology"/>
<evidence type="ECO:0000313" key="4">
    <source>
        <dbReference type="EMBL" id="RWS28002.1"/>
    </source>
</evidence>
<dbReference type="Pfam" id="PF00561">
    <property type="entry name" value="Abhydrolase_1"/>
    <property type="match status" value="1"/>
</dbReference>
<accession>A0A443SKJ0</accession>
<evidence type="ECO:0000256" key="2">
    <source>
        <dbReference type="ARBA" id="ARBA00022801"/>
    </source>
</evidence>
<dbReference type="AlphaFoldDB" id="A0A443SKJ0"/>
<reference evidence="4 5" key="1">
    <citation type="journal article" date="2018" name="Gigascience">
        <title>Genomes of trombidid mites reveal novel predicted allergens and laterally-transferred genes associated with secondary metabolism.</title>
        <authorList>
            <person name="Dong X."/>
            <person name="Chaisiri K."/>
            <person name="Xia D."/>
            <person name="Armstrong S.D."/>
            <person name="Fang Y."/>
            <person name="Donnelly M.J."/>
            <person name="Kadowaki T."/>
            <person name="McGarry J.W."/>
            <person name="Darby A.C."/>
            <person name="Makepeace B.L."/>
        </authorList>
    </citation>
    <scope>NUCLEOTIDE SEQUENCE [LARGE SCALE GENOMIC DNA]</scope>
    <source>
        <strain evidence="4">UoL-UT</strain>
    </source>
</reference>
<dbReference type="InterPro" id="IPR050266">
    <property type="entry name" value="AB_hydrolase_sf"/>
</dbReference>
<dbReference type="GO" id="GO:0016020">
    <property type="term" value="C:membrane"/>
    <property type="evidence" value="ECO:0007669"/>
    <property type="project" value="TreeGrafter"/>
</dbReference>
<feature type="domain" description="AB hydrolase-1" evidence="3">
    <location>
        <begin position="71"/>
        <end position="172"/>
    </location>
</feature>
<comment type="similarity">
    <text evidence="1">Belongs to the AB hydrolase superfamily.</text>
</comment>
<dbReference type="OrthoDB" id="190201at2759"/>
<organism evidence="4 5">
    <name type="scientific">Leptotrombidium deliense</name>
    <dbReference type="NCBI Taxonomy" id="299467"/>
    <lineage>
        <taxon>Eukaryota</taxon>
        <taxon>Metazoa</taxon>
        <taxon>Ecdysozoa</taxon>
        <taxon>Arthropoda</taxon>
        <taxon>Chelicerata</taxon>
        <taxon>Arachnida</taxon>
        <taxon>Acari</taxon>
        <taxon>Acariformes</taxon>
        <taxon>Trombidiformes</taxon>
        <taxon>Prostigmata</taxon>
        <taxon>Anystina</taxon>
        <taxon>Parasitengona</taxon>
        <taxon>Trombiculoidea</taxon>
        <taxon>Trombiculidae</taxon>
        <taxon>Leptotrombidium</taxon>
    </lineage>
</organism>
<dbReference type="SUPFAM" id="SSF53474">
    <property type="entry name" value="alpha/beta-Hydrolases"/>
    <property type="match status" value="1"/>
</dbReference>
<dbReference type="VEuPathDB" id="VectorBase:LDEU004038"/>
<dbReference type="Proteomes" id="UP000288716">
    <property type="component" value="Unassembled WGS sequence"/>
</dbReference>
<dbReference type="PANTHER" id="PTHR43798:SF14">
    <property type="entry name" value="SERINE HYDROLASE-LIKE PROTEIN DDB_G0286239"/>
    <property type="match status" value="1"/>
</dbReference>
<evidence type="ECO:0000259" key="3">
    <source>
        <dbReference type="Pfam" id="PF00561"/>
    </source>
</evidence>
<dbReference type="Gene3D" id="3.40.50.1820">
    <property type="entry name" value="alpha/beta hydrolase"/>
    <property type="match status" value="1"/>
</dbReference>
<sequence length="354" mass="40368">MRLLCRITTQFLKNNFYSKRQSVLTCSSLFAPKRLLTTSTVLKDLNGNEFRIPTPYGHIAAVEYGDPNGHPVLAVHGWKDNVGSFEPLLPHIIEHNNLHVIAIDETGCGHSSHMPRGSQYPMFAPLKDMRRVINFLEWKNFSILGHSRGAGFSFYYAAFFPESVQCFISIDFFGSYFTKELCPFYKQEASNIDKILKFEQSGNGSSENRRIYTEEEAIKSLMKATDFALTEKSAQILMKRGTKPQNGGVVFTRDSKQNLPYLDPLHSKVEYLELMSKVKCDVLIIMASKGMFSTYDNKDLFNVLQQNCRSFKQVRMEGDHFLHMDIPEQVASHINPFFEQSIQKGAITNLVFAL</sequence>
<dbReference type="PANTHER" id="PTHR43798">
    <property type="entry name" value="MONOACYLGLYCEROL LIPASE"/>
    <property type="match status" value="1"/>
</dbReference>
<protein>
    <submittedName>
        <fullName evidence="4">Serine hydrolase-like protein</fullName>
    </submittedName>
</protein>